<dbReference type="CDD" id="cd07381">
    <property type="entry name" value="MPP_CapA"/>
    <property type="match status" value="1"/>
</dbReference>
<proteinExistence type="inferred from homology"/>
<dbReference type="Pfam" id="PF09587">
    <property type="entry name" value="PGA_cap"/>
    <property type="match status" value="1"/>
</dbReference>
<dbReference type="Proteomes" id="UP000195030">
    <property type="component" value="Unassembled WGS sequence"/>
</dbReference>
<gene>
    <name evidence="4" type="ORF">BK772_10935</name>
</gene>
<protein>
    <submittedName>
        <fullName evidence="4">Capsular biosynthesis protein</fullName>
    </submittedName>
</protein>
<organism evidence="4 5">
    <name type="scientific">Bacillus thuringiensis subsp. finitimus</name>
    <dbReference type="NCBI Taxonomy" id="29337"/>
    <lineage>
        <taxon>Bacteria</taxon>
        <taxon>Bacillati</taxon>
        <taxon>Bacillota</taxon>
        <taxon>Bacilli</taxon>
        <taxon>Bacillales</taxon>
        <taxon>Bacillaceae</taxon>
        <taxon>Bacillus</taxon>
        <taxon>Bacillus cereus group</taxon>
    </lineage>
</organism>
<feature type="domain" description="Capsule synthesis protein CapA" evidence="3">
    <location>
        <begin position="57"/>
        <end position="297"/>
    </location>
</feature>
<dbReference type="InterPro" id="IPR029052">
    <property type="entry name" value="Metallo-depent_PP-like"/>
</dbReference>
<name>A0A243GPK7_BACTF</name>
<evidence type="ECO:0000256" key="1">
    <source>
        <dbReference type="ARBA" id="ARBA00005662"/>
    </source>
</evidence>
<dbReference type="EMBL" id="NFEL01000040">
    <property type="protein sequence ID" value="OUA09735.1"/>
    <property type="molecule type" value="Genomic_DNA"/>
</dbReference>
<reference evidence="4 5" key="1">
    <citation type="submission" date="2016-10" db="EMBL/GenBank/DDBJ databases">
        <title>Comparative genomics of Bacillus thuringiensis reveals a path to pathogens against multiple invertebrate hosts.</title>
        <authorList>
            <person name="Zheng J."/>
            <person name="Gao Q."/>
            <person name="Liu H."/>
            <person name="Peng D."/>
            <person name="Ruan L."/>
            <person name="Sun M."/>
        </authorList>
    </citation>
    <scope>NUCLEOTIDE SEQUENCE [LARGE SCALE GENOMIC DNA]</scope>
    <source>
        <strain evidence="4">CTC</strain>
    </source>
</reference>
<accession>A0A243GPK7</accession>
<evidence type="ECO:0000313" key="4">
    <source>
        <dbReference type="EMBL" id="OUA09735.1"/>
    </source>
</evidence>
<comment type="similarity">
    <text evidence="1">Belongs to the CapA family.</text>
</comment>
<evidence type="ECO:0000256" key="2">
    <source>
        <dbReference type="SAM" id="MobiDB-lite"/>
    </source>
</evidence>
<evidence type="ECO:0000313" key="5">
    <source>
        <dbReference type="Proteomes" id="UP000195030"/>
    </source>
</evidence>
<dbReference type="SMART" id="SM00854">
    <property type="entry name" value="PGA_cap"/>
    <property type="match status" value="1"/>
</dbReference>
<dbReference type="AlphaFoldDB" id="A0A243GPK7"/>
<dbReference type="InterPro" id="IPR052169">
    <property type="entry name" value="CW_Biosynth-Accessory"/>
</dbReference>
<dbReference type="InterPro" id="IPR019079">
    <property type="entry name" value="Capsule_synth_CapA"/>
</dbReference>
<sequence>MKTLLKRFLLIAFCITPIVVLINHSFTSKAKDKPDFQNKSSKTASTSDKKREDPEITLTFSGDTMFDWQLRPVIEKNGADYPFQHVKEEIKKADISFVNLESAFTMKEKKAPGQLFWIKSDPSTLQAIKNTGYDIVNIGNNHTLDYGQEGLLDTISHVEKLKFPYIGAGKNAKDAYTAREMTVKGKKFKFLSFVRFMPDFTWVADDNKPGVANGYDLNLVTKTIKEQKKDADYVIVYMHWGVEKSNRPVDYQKQYVNKMVTAGADAIVGSHPHWLQGFEYYNNVPVAYSLGNFLFPSYVNGKSAETGVLTLTFKGKDVQMSFNPYIIRNNQVSPVNEEEKRKALQYLQTISTDVEIDDTGNIKNKRN</sequence>
<dbReference type="SUPFAM" id="SSF56300">
    <property type="entry name" value="Metallo-dependent phosphatases"/>
    <property type="match status" value="1"/>
</dbReference>
<feature type="region of interest" description="Disordered" evidence="2">
    <location>
        <begin position="30"/>
        <end position="53"/>
    </location>
</feature>
<dbReference type="PANTHER" id="PTHR33393:SF13">
    <property type="entry name" value="PGA BIOSYNTHESIS PROTEIN CAPA"/>
    <property type="match status" value="1"/>
</dbReference>
<comment type="caution">
    <text evidence="4">The sequence shown here is derived from an EMBL/GenBank/DDBJ whole genome shotgun (WGS) entry which is preliminary data.</text>
</comment>
<evidence type="ECO:0000259" key="3">
    <source>
        <dbReference type="SMART" id="SM00854"/>
    </source>
</evidence>
<dbReference type="PANTHER" id="PTHR33393">
    <property type="entry name" value="POLYGLUTAMINE SYNTHESIS ACCESSORY PROTEIN RV0574C-RELATED"/>
    <property type="match status" value="1"/>
</dbReference>
<dbReference type="Gene3D" id="3.60.21.10">
    <property type="match status" value="1"/>
</dbReference>
<dbReference type="RefSeq" id="WP_060630397.1">
    <property type="nucleotide sequence ID" value="NZ_NFEL01000040.1"/>
</dbReference>